<comment type="caution">
    <text evidence="2">The sequence shown here is derived from an EMBL/GenBank/DDBJ whole genome shotgun (WGS) entry which is preliminary data.</text>
</comment>
<dbReference type="PROSITE" id="PS51257">
    <property type="entry name" value="PROKAR_LIPOPROTEIN"/>
    <property type="match status" value="1"/>
</dbReference>
<proteinExistence type="predicted"/>
<dbReference type="SUPFAM" id="SSF53850">
    <property type="entry name" value="Periplasmic binding protein-like II"/>
    <property type="match status" value="1"/>
</dbReference>
<dbReference type="GO" id="GO:0022857">
    <property type="term" value="F:transmembrane transporter activity"/>
    <property type="evidence" value="ECO:0007669"/>
    <property type="project" value="InterPro"/>
</dbReference>
<dbReference type="CDD" id="cd13641">
    <property type="entry name" value="PBP2_HisX_like"/>
    <property type="match status" value="1"/>
</dbReference>
<dbReference type="GO" id="GO:0043190">
    <property type="term" value="C:ATP-binding cassette (ABC) transporter complex"/>
    <property type="evidence" value="ECO:0007669"/>
    <property type="project" value="InterPro"/>
</dbReference>
<dbReference type="RefSeq" id="WP_213147555.1">
    <property type="nucleotide sequence ID" value="NZ_JAGYPE020000103.1"/>
</dbReference>
<gene>
    <name evidence="3" type="ORF">KHB02_028420</name>
    <name evidence="2" type="ORF">KHB02_40840</name>
</gene>
<dbReference type="EMBL" id="JAGYPE010000009">
    <property type="protein sequence ID" value="MBS4187726.1"/>
    <property type="molecule type" value="Genomic_DNA"/>
</dbReference>
<sequence length="338" mass="38497">MERIISLIATVILISSTVLTGCSNSKVSRTTTRVLGTIKFADPGWDSIRVHNEIARIIIEEGFGYKTELVQGSETASLFAIGNGIMDVYMEIWTGSYPKQYESAIEHGDIIEASVNLDDTRQGLFVPTYVIKGDPKRGIKPMAPNLSSIRDLPKYWSLFKDPDDSNKGRIYGAIPLWNANKILEAKMKDYHLSDKFNYFDPGSQTVLNASFVRAYEAGKPWVGYQWKPSSIAGQYDITELKDAPYDEIDWLDGYRTEFPSQRLTIAVNNKLPAQVPEVYKFLCNYSTNSTITSSFLAYMEKHNSTPRETAIWFLKKYEKLWTHWVPNNVSKKIIERLK</sequence>
<accession>A0A942TA06</accession>
<dbReference type="Gene3D" id="3.40.190.10">
    <property type="entry name" value="Periplasmic binding protein-like II"/>
    <property type="match status" value="1"/>
</dbReference>
<dbReference type="Pfam" id="PF04069">
    <property type="entry name" value="OpuAC"/>
    <property type="match status" value="1"/>
</dbReference>
<dbReference type="InterPro" id="IPR007210">
    <property type="entry name" value="ABC_Gly_betaine_transp_sub-bd"/>
</dbReference>
<evidence type="ECO:0000313" key="2">
    <source>
        <dbReference type="EMBL" id="MBS4187726.1"/>
    </source>
</evidence>
<evidence type="ECO:0000259" key="1">
    <source>
        <dbReference type="Pfam" id="PF04069"/>
    </source>
</evidence>
<feature type="domain" description="ABC-type glycine betaine transport system substrate-binding" evidence="1">
    <location>
        <begin position="37"/>
        <end position="316"/>
    </location>
</feature>
<keyword evidence="4" id="KW-1185">Reference proteome</keyword>
<evidence type="ECO:0000313" key="3">
    <source>
        <dbReference type="EMBL" id="MCH6269460.1"/>
    </source>
</evidence>
<dbReference type="EMBL" id="JAGYPE020000103">
    <property type="protein sequence ID" value="MCH6269460.1"/>
    <property type="molecule type" value="Genomic_DNA"/>
</dbReference>
<reference evidence="2" key="1">
    <citation type="submission" date="2021-05" db="EMBL/GenBank/DDBJ databases">
        <title>Novel Bacillus species.</title>
        <authorList>
            <person name="Liu G."/>
        </authorList>
    </citation>
    <scope>NUCLEOTIDE SEQUENCE</scope>
    <source>
        <strain evidence="2 4">FJAT-50051</strain>
    </source>
</reference>
<dbReference type="AlphaFoldDB" id="A0A942TA06"/>
<dbReference type="Gene3D" id="3.40.190.100">
    <property type="entry name" value="Glycine betaine-binding periplasmic protein, domain 2"/>
    <property type="match status" value="1"/>
</dbReference>
<dbReference type="Proteomes" id="UP000677265">
    <property type="component" value="Unassembled WGS sequence"/>
</dbReference>
<evidence type="ECO:0000313" key="4">
    <source>
        <dbReference type="Proteomes" id="UP000677265"/>
    </source>
</evidence>
<organism evidence="2">
    <name type="scientific">Neobacillus citreus</name>
    <dbReference type="NCBI Taxonomy" id="2833578"/>
    <lineage>
        <taxon>Bacteria</taxon>
        <taxon>Bacillati</taxon>
        <taxon>Bacillota</taxon>
        <taxon>Bacilli</taxon>
        <taxon>Bacillales</taxon>
        <taxon>Bacillaceae</taxon>
        <taxon>Neobacillus</taxon>
    </lineage>
</organism>
<protein>
    <submittedName>
        <fullName evidence="2">ABC transporter substrate-binding protein</fullName>
    </submittedName>
</protein>
<name>A0A942TA06_9BACI</name>